<evidence type="ECO:0000313" key="1">
    <source>
        <dbReference type="EMBL" id="SIB22397.1"/>
    </source>
</evidence>
<gene>
    <name evidence="1" type="ORF">SAMEA2070301_03285</name>
</gene>
<dbReference type="RefSeq" id="WP_131804739.1">
    <property type="nucleotide sequence ID" value="NZ_FRZT01000006.1"/>
</dbReference>
<proteinExistence type="predicted"/>
<dbReference type="AlphaFoldDB" id="A0AB38D199"/>
<comment type="caution">
    <text evidence="1">The sequence shown here is derived from an EMBL/GenBank/DDBJ whole genome shotgun (WGS) entry which is preliminary data.</text>
</comment>
<evidence type="ECO:0000313" key="2">
    <source>
        <dbReference type="Proteomes" id="UP000185210"/>
    </source>
</evidence>
<reference evidence="1 2" key="1">
    <citation type="submission" date="2016-11" db="EMBL/GenBank/DDBJ databases">
        <authorList>
            <consortium name="Pathogen Informatics"/>
        </authorList>
    </citation>
    <scope>NUCLEOTIDE SEQUENCE [LARGE SCALE GENOMIC DNA]</scope>
    <source>
        <strain evidence="1 2">104</strain>
    </source>
</reference>
<accession>A0AB38D199</accession>
<sequence length="104" mass="11607">MTASVDLPEPSGPVARYSDQIKVGTRRLGPASLDKDIEHCLQYLSDCMAAQRFLAVELDQLIDRARAHAHAESPVSHGATVENMTPEAQKYWRALVRFIQDESK</sequence>
<name>A0AB38D199_9MYCO</name>
<dbReference type="Proteomes" id="UP000185210">
    <property type="component" value="Unassembled WGS sequence"/>
</dbReference>
<dbReference type="EMBL" id="FSHM01000004">
    <property type="protein sequence ID" value="SIB22397.1"/>
    <property type="molecule type" value="Genomic_DNA"/>
</dbReference>
<organism evidence="1 2">
    <name type="scientific">Mycobacteroides abscessus subsp. abscessus</name>
    <dbReference type="NCBI Taxonomy" id="1185650"/>
    <lineage>
        <taxon>Bacteria</taxon>
        <taxon>Bacillati</taxon>
        <taxon>Actinomycetota</taxon>
        <taxon>Actinomycetes</taxon>
        <taxon>Mycobacteriales</taxon>
        <taxon>Mycobacteriaceae</taxon>
        <taxon>Mycobacteroides</taxon>
        <taxon>Mycobacteroides abscessus</taxon>
    </lineage>
</organism>
<protein>
    <submittedName>
        <fullName evidence="1">Uncharacterized protein</fullName>
    </submittedName>
</protein>